<protein>
    <submittedName>
        <fullName evidence="1">Uncharacterized protein</fullName>
    </submittedName>
</protein>
<dbReference type="Proteomes" id="UP000248329">
    <property type="component" value="Unassembled WGS sequence"/>
</dbReference>
<comment type="caution">
    <text evidence="1">The sequence shown here is derived from an EMBL/GenBank/DDBJ whole genome shotgun (WGS) entry which is preliminary data.</text>
</comment>
<gene>
    <name evidence="1" type="ORF">C4B59_07915</name>
</gene>
<reference evidence="1" key="1">
    <citation type="submission" date="2018-01" db="EMBL/GenBank/DDBJ databases">
        <authorList>
            <person name="Krukenberg V."/>
        </authorList>
    </citation>
    <scope>NUCLEOTIDE SEQUENCE</scope>
    <source>
        <strain evidence="1">E20ANME2</strain>
    </source>
</reference>
<evidence type="ECO:0000313" key="2">
    <source>
        <dbReference type="Proteomes" id="UP000248329"/>
    </source>
</evidence>
<name>A0AC61L2R5_9EURY</name>
<organism evidence="1 2">
    <name type="scientific">Candidatus Methanogaster sp</name>
    <dbReference type="NCBI Taxonomy" id="3386292"/>
    <lineage>
        <taxon>Archaea</taxon>
        <taxon>Methanobacteriati</taxon>
        <taxon>Methanobacteriota</taxon>
        <taxon>Stenosarchaea group</taxon>
        <taxon>Methanomicrobia</taxon>
        <taxon>Methanosarcinales</taxon>
        <taxon>ANME-2 cluster</taxon>
        <taxon>Candidatus Methanogasteraceae</taxon>
        <taxon>Candidatus Methanogaster</taxon>
    </lineage>
</organism>
<dbReference type="EMBL" id="PQXF01000012">
    <property type="protein sequence ID" value="PXF60745.1"/>
    <property type="molecule type" value="Genomic_DNA"/>
</dbReference>
<accession>A0AC61L2R5</accession>
<proteinExistence type="predicted"/>
<evidence type="ECO:0000313" key="1">
    <source>
        <dbReference type="EMBL" id="PXF60745.1"/>
    </source>
</evidence>
<sequence>MDRPKQSSQQIILNRTRFNSIEFETGHVELVLPRGRDVKFPIGISNYGAPTQLNLTASNEIEDCVRFLHNDFAAVGKTVVDAIIRIRTQRHGSIVVTAGYGANTDGFDIDLIAEPYQEIDADPDLAVPGESALRSREVSPLPSHQVLKVVAALAFILVVLKLFTNMVPGYVGIAAAIMLLVILIMYKLFTTSSQ</sequence>